<dbReference type="AlphaFoldDB" id="A0AAE3HI54"/>
<dbReference type="PROSITE" id="PS00523">
    <property type="entry name" value="SULFATASE_1"/>
    <property type="match status" value="1"/>
</dbReference>
<proteinExistence type="inferred from homology"/>
<reference evidence="6" key="1">
    <citation type="submission" date="2022-07" db="EMBL/GenBank/DDBJ databases">
        <title>Enhanced cultured diversity of the mouse gut microbiota enables custom-made synthetic communities.</title>
        <authorList>
            <person name="Afrizal A."/>
        </authorList>
    </citation>
    <scope>NUCLEOTIDE SEQUENCE</scope>
    <source>
        <strain evidence="6">DSM 28593</strain>
    </source>
</reference>
<dbReference type="Gene3D" id="3.40.720.10">
    <property type="entry name" value="Alkaline Phosphatase, subunit A"/>
    <property type="match status" value="1"/>
</dbReference>
<dbReference type="EMBL" id="JANKAS010000011">
    <property type="protein sequence ID" value="MCR1899563.1"/>
    <property type="molecule type" value="Genomic_DNA"/>
</dbReference>
<evidence type="ECO:0000256" key="4">
    <source>
        <dbReference type="ARBA" id="ARBA00022837"/>
    </source>
</evidence>
<gene>
    <name evidence="6" type="ORF">NSA47_11305</name>
</gene>
<evidence type="ECO:0000313" key="6">
    <source>
        <dbReference type="EMBL" id="MCR1899563.1"/>
    </source>
</evidence>
<organism evidence="6 7">
    <name type="scientific">Irregularibacter muris</name>
    <dbReference type="NCBI Taxonomy" id="1796619"/>
    <lineage>
        <taxon>Bacteria</taxon>
        <taxon>Bacillati</taxon>
        <taxon>Bacillota</taxon>
        <taxon>Clostridia</taxon>
        <taxon>Eubacteriales</taxon>
        <taxon>Eubacteriaceae</taxon>
        <taxon>Irregularibacter</taxon>
    </lineage>
</organism>
<evidence type="ECO:0000259" key="5">
    <source>
        <dbReference type="Pfam" id="PF00884"/>
    </source>
</evidence>
<dbReference type="InterPro" id="IPR050738">
    <property type="entry name" value="Sulfatase"/>
</dbReference>
<accession>A0AAE3HI54</accession>
<dbReference type="InterPro" id="IPR000917">
    <property type="entry name" value="Sulfatase_N"/>
</dbReference>
<keyword evidence="4" id="KW-0106">Calcium</keyword>
<dbReference type="InterPro" id="IPR017850">
    <property type="entry name" value="Alkaline_phosphatase_core_sf"/>
</dbReference>
<keyword evidence="3 6" id="KW-0378">Hydrolase</keyword>
<evidence type="ECO:0000256" key="1">
    <source>
        <dbReference type="ARBA" id="ARBA00008779"/>
    </source>
</evidence>
<dbReference type="GO" id="GO:0046872">
    <property type="term" value="F:metal ion binding"/>
    <property type="evidence" value="ECO:0007669"/>
    <property type="project" value="UniProtKB-KW"/>
</dbReference>
<feature type="domain" description="Sulfatase N-terminal" evidence="5">
    <location>
        <begin position="5"/>
        <end position="388"/>
    </location>
</feature>
<name>A0AAE3HI54_9FIRM</name>
<comment type="similarity">
    <text evidence="1">Belongs to the sulfatase family.</text>
</comment>
<dbReference type="PANTHER" id="PTHR42693:SF53">
    <property type="entry name" value="ENDO-4-O-SULFATASE"/>
    <property type="match status" value="1"/>
</dbReference>
<protein>
    <submittedName>
        <fullName evidence="6">Sulfatase-like hydrolase/transferase</fullName>
    </submittedName>
</protein>
<sequence length="495" mass="56985">MDKKPNIIFIQNDHQAYYRWGWDEGTKPKRPNFDQLAKEGATFNNTYCATPLCGPTRRTMLTGLLSHTHRQTHNYSDPPYNHEVYLDTLAETGYQNYYYGKWHAGPGAANDHQCEGYSQTDYGNPYTGQAYADYLERYNLPRAVHHIKKAFEIPEITAQGDFLKLKEGADYQCESFWCGEHAIGVTTTPKETHESFFLAKLACEQLEKLAQDKSGKPFSLRVDFWGPHQPHFPTQEFLDMYQDFDVPEYGSLASDLTGKPDFYHRERNIPLGKDNQIIHPTPLSWNEWKEIVKYCYAHISMIDAAGGMILDKIKELGLDDNTLIIWTTDHGDALASHGGHFDKGSYMSEEVMRIPLAMSWKGKIPSGQVRDEYVSTIDYPVTILDAAGTKFTKNKIHGQSLLPLVTGESDEWREDIMSETYGHGYGEDIVSRMIVHEDYKYIATKDHIHELYNLKEDPFELVNLIEHPEYADILKDMQERLIKWQSKTDDPEKIL</sequence>
<dbReference type="InterPro" id="IPR024607">
    <property type="entry name" value="Sulfatase_CS"/>
</dbReference>
<evidence type="ECO:0000256" key="3">
    <source>
        <dbReference type="ARBA" id="ARBA00022801"/>
    </source>
</evidence>
<evidence type="ECO:0000313" key="7">
    <source>
        <dbReference type="Proteomes" id="UP001205748"/>
    </source>
</evidence>
<dbReference type="Pfam" id="PF00884">
    <property type="entry name" value="Sulfatase"/>
    <property type="match status" value="1"/>
</dbReference>
<dbReference type="PANTHER" id="PTHR42693">
    <property type="entry name" value="ARYLSULFATASE FAMILY MEMBER"/>
    <property type="match status" value="1"/>
</dbReference>
<keyword evidence="2" id="KW-0479">Metal-binding</keyword>
<dbReference type="Proteomes" id="UP001205748">
    <property type="component" value="Unassembled WGS sequence"/>
</dbReference>
<keyword evidence="7" id="KW-1185">Reference proteome</keyword>
<dbReference type="GO" id="GO:0004065">
    <property type="term" value="F:arylsulfatase activity"/>
    <property type="evidence" value="ECO:0007669"/>
    <property type="project" value="TreeGrafter"/>
</dbReference>
<evidence type="ECO:0000256" key="2">
    <source>
        <dbReference type="ARBA" id="ARBA00022723"/>
    </source>
</evidence>
<dbReference type="SUPFAM" id="SSF53649">
    <property type="entry name" value="Alkaline phosphatase-like"/>
    <property type="match status" value="1"/>
</dbReference>
<comment type="caution">
    <text evidence="6">The sequence shown here is derived from an EMBL/GenBank/DDBJ whole genome shotgun (WGS) entry which is preliminary data.</text>
</comment>
<dbReference type="RefSeq" id="WP_257532060.1">
    <property type="nucleotide sequence ID" value="NZ_JANKAS010000011.1"/>
</dbReference>